<dbReference type="Proteomes" id="UP000601435">
    <property type="component" value="Unassembled WGS sequence"/>
</dbReference>
<dbReference type="EMBL" id="CAJNJA010044392">
    <property type="protein sequence ID" value="CAE7801526.1"/>
    <property type="molecule type" value="Genomic_DNA"/>
</dbReference>
<feature type="non-terminal residue" evidence="2">
    <location>
        <position position="1"/>
    </location>
</feature>
<dbReference type="AlphaFoldDB" id="A0A812YY09"/>
<evidence type="ECO:0000313" key="2">
    <source>
        <dbReference type="EMBL" id="CAE7801526.1"/>
    </source>
</evidence>
<evidence type="ECO:0000313" key="3">
    <source>
        <dbReference type="Proteomes" id="UP000601435"/>
    </source>
</evidence>
<proteinExistence type="predicted"/>
<organism evidence="2 3">
    <name type="scientific">Symbiodinium necroappetens</name>
    <dbReference type="NCBI Taxonomy" id="1628268"/>
    <lineage>
        <taxon>Eukaryota</taxon>
        <taxon>Sar</taxon>
        <taxon>Alveolata</taxon>
        <taxon>Dinophyceae</taxon>
        <taxon>Suessiales</taxon>
        <taxon>Symbiodiniaceae</taxon>
        <taxon>Symbiodinium</taxon>
    </lineage>
</organism>
<accession>A0A812YY09</accession>
<reference evidence="2" key="1">
    <citation type="submission" date="2021-02" db="EMBL/GenBank/DDBJ databases">
        <authorList>
            <person name="Dougan E. K."/>
            <person name="Rhodes N."/>
            <person name="Thang M."/>
            <person name="Chan C."/>
        </authorList>
    </citation>
    <scope>NUCLEOTIDE SEQUENCE</scope>
</reference>
<name>A0A812YY09_9DINO</name>
<protein>
    <submittedName>
        <fullName evidence="2">Uncharacterized protein</fullName>
    </submittedName>
</protein>
<evidence type="ECO:0000256" key="1">
    <source>
        <dbReference type="SAM" id="MobiDB-lite"/>
    </source>
</evidence>
<dbReference type="OrthoDB" id="430662at2759"/>
<feature type="region of interest" description="Disordered" evidence="1">
    <location>
        <begin position="558"/>
        <end position="582"/>
    </location>
</feature>
<comment type="caution">
    <text evidence="2">The sequence shown here is derived from an EMBL/GenBank/DDBJ whole genome shotgun (WGS) entry which is preliminary data.</text>
</comment>
<sequence length="582" mass="63930">ALAIVKVLTSRSRSMLSYLEARYGRSLITESTTKLYRMFCLIKKHMAGPAFGVKVDPEDGMEMLLSMLCLGLDSTQLKPQECIGSFLTGEEGSKVTDPSCWARTAIQTLSLGQHARLLAGRMESSICSKDMCSIIETLTNPVVWRQEIMKQRQVMDVDECFDNVSVACMETLKKKAIADSGFKKMEPLLDWCYSLIDGQFQAGIAEVCKEDIVDVVSLIEKGETAHTVVKELSDALDAANEQADQAADTQQKVMPRLSWRQLARVNSDENGDGEATRLALQNEREVVWEKAVNVRKSLVAVESATSWTTAGLEAALTKLRAGSFTGVLNEKHVLFFLSADLCLESPSAWKETPKGTPAQVDFFKARVEHLLESVAKTPGAIGFLFDGRSKAARRVVVSLMSLVLQDDYAQEHESTTAFTTYSGVLYPPTESLPLMNYNSKAGILGLDKKADWSSQSQVPLWWNETKSANFFEALLKNYQAHQVVDMSAGLALASAAMRLNVRYAGVACNNEHSTWLQNSIDKAAIAVICDNEHSLYQESLSGMLSKLFPGQCEYKEVAQDESGPVPATPPGAEPAERTSATQ</sequence>
<gene>
    <name evidence="2" type="ORF">SNEC2469_LOCUS23651</name>
</gene>
<keyword evidence="3" id="KW-1185">Reference proteome</keyword>